<organism evidence="1 2">
    <name type="scientific">Paramuricea clavata</name>
    <name type="common">Red gorgonian</name>
    <name type="synonym">Violescent sea-whip</name>
    <dbReference type="NCBI Taxonomy" id="317549"/>
    <lineage>
        <taxon>Eukaryota</taxon>
        <taxon>Metazoa</taxon>
        <taxon>Cnidaria</taxon>
        <taxon>Anthozoa</taxon>
        <taxon>Octocorallia</taxon>
        <taxon>Malacalcyonacea</taxon>
        <taxon>Plexauridae</taxon>
        <taxon>Paramuricea</taxon>
    </lineage>
</organism>
<dbReference type="AlphaFoldDB" id="A0A6S7KC97"/>
<dbReference type="Proteomes" id="UP001152795">
    <property type="component" value="Unassembled WGS sequence"/>
</dbReference>
<reference evidence="1" key="1">
    <citation type="submission" date="2020-04" db="EMBL/GenBank/DDBJ databases">
        <authorList>
            <person name="Alioto T."/>
            <person name="Alioto T."/>
            <person name="Gomez Garrido J."/>
        </authorList>
    </citation>
    <scope>NUCLEOTIDE SEQUENCE</scope>
    <source>
        <strain evidence="1">A484AB</strain>
    </source>
</reference>
<sequence>MNIVKLAVNTDTNGKGCICAIARQIQLRERVWLRHGAFVYCTTKLTSHSICLQRSDIIEYLLELYVDPKTNWCAFSDSLHGYQPNRNQEQNIAFKKLAGDVRNSSSKMFTAAMEISHHSIDWILVQDKEVTYVVAVSTFGILAMALTEKIA</sequence>
<comment type="caution">
    <text evidence="1">The sequence shown here is derived from an EMBL/GenBank/DDBJ whole genome shotgun (WGS) entry which is preliminary data.</text>
</comment>
<keyword evidence="2" id="KW-1185">Reference proteome</keyword>
<gene>
    <name evidence="1" type="ORF">PACLA_8A080683</name>
</gene>
<proteinExistence type="predicted"/>
<evidence type="ECO:0000313" key="1">
    <source>
        <dbReference type="EMBL" id="CAB4041378.1"/>
    </source>
</evidence>
<protein>
    <submittedName>
        <fullName evidence="1">Uncharacterized protein</fullName>
    </submittedName>
</protein>
<name>A0A6S7KC97_PARCT</name>
<evidence type="ECO:0000313" key="2">
    <source>
        <dbReference type="Proteomes" id="UP001152795"/>
    </source>
</evidence>
<accession>A0A6S7KC97</accession>
<dbReference type="EMBL" id="CACRXK020028217">
    <property type="protein sequence ID" value="CAB4041378.1"/>
    <property type="molecule type" value="Genomic_DNA"/>
</dbReference>